<dbReference type="NCBIfam" id="TIGR00071">
    <property type="entry name" value="hisT_truA"/>
    <property type="match status" value="1"/>
</dbReference>
<evidence type="ECO:0000256" key="5">
    <source>
        <dbReference type="PIRSR" id="PIRSR001430-1"/>
    </source>
</evidence>
<evidence type="ECO:0000256" key="7">
    <source>
        <dbReference type="RuleBase" id="RU003792"/>
    </source>
</evidence>
<comment type="subunit">
    <text evidence="4">Homodimer.</text>
</comment>
<dbReference type="CDD" id="cd02570">
    <property type="entry name" value="PseudoU_synth_EcTruA"/>
    <property type="match status" value="1"/>
</dbReference>
<dbReference type="SUPFAM" id="SSF55120">
    <property type="entry name" value="Pseudouridine synthase"/>
    <property type="match status" value="1"/>
</dbReference>
<proteinExistence type="inferred from homology"/>
<comment type="function">
    <text evidence="4">Formation of pseudouridine at positions 38, 39 and 40 in the anticodon stem and loop of transfer RNAs.</text>
</comment>
<dbReference type="Gene3D" id="3.30.70.580">
    <property type="entry name" value="Pseudouridine synthase I, catalytic domain, N-terminal subdomain"/>
    <property type="match status" value="1"/>
</dbReference>
<feature type="active site" description="Nucleophile" evidence="4 5">
    <location>
        <position position="57"/>
    </location>
</feature>
<dbReference type="PIRSF" id="PIRSF001430">
    <property type="entry name" value="tRNA_psdUrid_synth"/>
    <property type="match status" value="1"/>
</dbReference>
<sequence>MEDSVRLKITLAYQGTDFAGWQIQPPGRGRSVQACLEEGLARLAGCFVRAQGASRTDAGVHALHQVAHADVPASRAHLPWRRALNAVLPRDMAVLDVSLAPPGFHARYSARRKTYIYTLWHQPDFLLPQRRPFVWDVGPLDRDAMLDTAQAFVGRHDFAAFQNAGTPVKDTVRTVDAVTWRPGATQHEVDWLVTGGGFLKQMVRNIMGCLVLAGQGKANAQTVRSLLTTKDRTLAPATAPARGLCLAHMEFADDEPDQDRHGPA</sequence>
<evidence type="ECO:0000256" key="6">
    <source>
        <dbReference type="PIRSR" id="PIRSR001430-2"/>
    </source>
</evidence>
<comment type="similarity">
    <text evidence="1 4 7">Belongs to the tRNA pseudouridine synthase TruA family.</text>
</comment>
<feature type="domain" description="Pseudouridine synthase I TruA alpha/beta" evidence="8">
    <location>
        <begin position="149"/>
        <end position="251"/>
    </location>
</feature>
<dbReference type="GO" id="GO:0160147">
    <property type="term" value="F:tRNA pseudouridine(38-40) synthase activity"/>
    <property type="evidence" value="ECO:0007669"/>
    <property type="project" value="UniProtKB-EC"/>
</dbReference>
<dbReference type="FunFam" id="3.30.70.580:FF:000001">
    <property type="entry name" value="tRNA pseudouridine synthase A"/>
    <property type="match status" value="1"/>
</dbReference>
<dbReference type="Gene3D" id="3.30.70.660">
    <property type="entry name" value="Pseudouridine synthase I, catalytic domain, C-terminal subdomain"/>
    <property type="match status" value="1"/>
</dbReference>
<evidence type="ECO:0000256" key="3">
    <source>
        <dbReference type="ARBA" id="ARBA00023235"/>
    </source>
</evidence>
<evidence type="ECO:0000259" key="8">
    <source>
        <dbReference type="Pfam" id="PF01416"/>
    </source>
</evidence>
<dbReference type="GO" id="GO:0031119">
    <property type="term" value="P:tRNA pseudouridine synthesis"/>
    <property type="evidence" value="ECO:0007669"/>
    <property type="project" value="UniProtKB-UniRule"/>
</dbReference>
<dbReference type="EMBL" id="DSRP01000424">
    <property type="protein sequence ID" value="HGG92509.1"/>
    <property type="molecule type" value="Genomic_DNA"/>
</dbReference>
<feature type="binding site" evidence="4 6">
    <location>
        <position position="115"/>
    </location>
    <ligand>
        <name>substrate</name>
    </ligand>
</feature>
<dbReference type="PANTHER" id="PTHR11142:SF0">
    <property type="entry name" value="TRNA PSEUDOURIDINE SYNTHASE-LIKE 1"/>
    <property type="match status" value="1"/>
</dbReference>
<evidence type="ECO:0000256" key="1">
    <source>
        <dbReference type="ARBA" id="ARBA00009375"/>
    </source>
</evidence>
<dbReference type="InterPro" id="IPR020097">
    <property type="entry name" value="PsdUridine_synth_TruA_a/b_dom"/>
</dbReference>
<accession>A0A7C4EIR3</accession>
<dbReference type="InterPro" id="IPR020103">
    <property type="entry name" value="PsdUridine_synth_cat_dom_sf"/>
</dbReference>
<keyword evidence="2 4" id="KW-0819">tRNA processing</keyword>
<dbReference type="HAMAP" id="MF_00171">
    <property type="entry name" value="TruA"/>
    <property type="match status" value="1"/>
</dbReference>
<name>A0A7C4EIR3_9BACT</name>
<evidence type="ECO:0000256" key="4">
    <source>
        <dbReference type="HAMAP-Rule" id="MF_00171"/>
    </source>
</evidence>
<keyword evidence="3 4" id="KW-0413">Isomerase</keyword>
<comment type="catalytic activity">
    <reaction evidence="4 7">
        <text>uridine(38/39/40) in tRNA = pseudouridine(38/39/40) in tRNA</text>
        <dbReference type="Rhea" id="RHEA:22376"/>
        <dbReference type="Rhea" id="RHEA-COMP:10085"/>
        <dbReference type="Rhea" id="RHEA-COMP:10087"/>
        <dbReference type="ChEBI" id="CHEBI:65314"/>
        <dbReference type="ChEBI" id="CHEBI:65315"/>
        <dbReference type="EC" id="5.4.99.12"/>
    </reaction>
</comment>
<dbReference type="InterPro" id="IPR001406">
    <property type="entry name" value="PsdUridine_synth_TruA"/>
</dbReference>
<comment type="caution">
    <text evidence="9">The sequence shown here is derived from an EMBL/GenBank/DDBJ whole genome shotgun (WGS) entry which is preliminary data.</text>
</comment>
<dbReference type="AlphaFoldDB" id="A0A7C4EIR3"/>
<dbReference type="EC" id="5.4.99.12" evidence="4"/>
<dbReference type="InterPro" id="IPR020095">
    <property type="entry name" value="PsdUridine_synth_TruA_C"/>
</dbReference>
<organism evidence="9">
    <name type="scientific">Fundidesulfovibrio putealis</name>
    <dbReference type="NCBI Taxonomy" id="270496"/>
    <lineage>
        <taxon>Bacteria</taxon>
        <taxon>Pseudomonadati</taxon>
        <taxon>Thermodesulfobacteriota</taxon>
        <taxon>Desulfovibrionia</taxon>
        <taxon>Desulfovibrionales</taxon>
        <taxon>Desulfovibrionaceae</taxon>
        <taxon>Fundidesulfovibrio</taxon>
    </lineage>
</organism>
<gene>
    <name evidence="4 9" type="primary">truA</name>
    <name evidence="9" type="ORF">ENR59_06095</name>
</gene>
<dbReference type="Pfam" id="PF01416">
    <property type="entry name" value="PseudoU_synth_1"/>
    <property type="match status" value="2"/>
</dbReference>
<dbReference type="InterPro" id="IPR020094">
    <property type="entry name" value="TruA/RsuA/RluB/E/F_N"/>
</dbReference>
<dbReference type="PANTHER" id="PTHR11142">
    <property type="entry name" value="PSEUDOURIDYLATE SYNTHASE"/>
    <property type="match status" value="1"/>
</dbReference>
<protein>
    <recommendedName>
        <fullName evidence="4">tRNA pseudouridine synthase A</fullName>
        <ecNumber evidence="4">5.4.99.12</ecNumber>
    </recommendedName>
    <alternativeName>
        <fullName evidence="4">tRNA pseudouridine(38-40) synthase</fullName>
    </alternativeName>
    <alternativeName>
        <fullName evidence="4">tRNA pseudouridylate synthase I</fullName>
    </alternativeName>
    <alternativeName>
        <fullName evidence="4">tRNA-uridine isomerase I</fullName>
    </alternativeName>
</protein>
<feature type="domain" description="Pseudouridine synthase I TruA alpha/beta" evidence="8">
    <location>
        <begin position="12"/>
        <end position="108"/>
    </location>
</feature>
<reference evidence="9" key="1">
    <citation type="journal article" date="2020" name="mSystems">
        <title>Genome- and Community-Level Interaction Insights into Carbon Utilization and Element Cycling Functions of Hydrothermarchaeota in Hydrothermal Sediment.</title>
        <authorList>
            <person name="Zhou Z."/>
            <person name="Liu Y."/>
            <person name="Xu W."/>
            <person name="Pan J."/>
            <person name="Luo Z.H."/>
            <person name="Li M."/>
        </authorList>
    </citation>
    <scope>NUCLEOTIDE SEQUENCE [LARGE SCALE GENOMIC DNA]</scope>
    <source>
        <strain evidence="9">SpSt-413</strain>
    </source>
</reference>
<evidence type="ECO:0000256" key="2">
    <source>
        <dbReference type="ARBA" id="ARBA00022694"/>
    </source>
</evidence>
<comment type="caution">
    <text evidence="4">Lacks conserved residue(s) required for the propagation of feature annotation.</text>
</comment>
<dbReference type="GO" id="GO:0003723">
    <property type="term" value="F:RNA binding"/>
    <property type="evidence" value="ECO:0007669"/>
    <property type="project" value="InterPro"/>
</dbReference>
<evidence type="ECO:0000313" key="9">
    <source>
        <dbReference type="EMBL" id="HGG92509.1"/>
    </source>
</evidence>